<dbReference type="Pfam" id="PF04143">
    <property type="entry name" value="Sulf_transp"/>
    <property type="match status" value="1"/>
</dbReference>
<accession>A0A1M7SY50</accession>
<feature type="transmembrane region" description="Helical" evidence="9">
    <location>
        <begin position="198"/>
        <end position="220"/>
    </location>
</feature>
<feature type="transmembrane region" description="Helical" evidence="9">
    <location>
        <begin position="319"/>
        <end position="338"/>
    </location>
</feature>
<feature type="transmembrane region" description="Helical" evidence="9">
    <location>
        <begin position="171"/>
        <end position="191"/>
    </location>
</feature>
<dbReference type="PANTHER" id="PTHR30574:SF1">
    <property type="entry name" value="SULPHUR TRANSPORT DOMAIN-CONTAINING PROTEIN"/>
    <property type="match status" value="1"/>
</dbReference>
<feature type="transmembrane region" description="Helical" evidence="9">
    <location>
        <begin position="81"/>
        <end position="104"/>
    </location>
</feature>
<dbReference type="RefSeq" id="WP_072816460.1">
    <property type="nucleotide sequence ID" value="NZ_LT670849.1"/>
</dbReference>
<proteinExistence type="inferred from homology"/>
<evidence type="ECO:0000256" key="2">
    <source>
        <dbReference type="ARBA" id="ARBA00022448"/>
    </source>
</evidence>
<evidence type="ECO:0000256" key="6">
    <source>
        <dbReference type="ARBA" id="ARBA00022989"/>
    </source>
</evidence>
<dbReference type="AlphaFoldDB" id="A0A1M7SY50"/>
<dbReference type="PANTHER" id="PTHR30574">
    <property type="entry name" value="INNER MEMBRANE PROTEIN YEDE"/>
    <property type="match status" value="1"/>
</dbReference>
<feature type="transmembrane region" description="Helical" evidence="9">
    <location>
        <begin position="116"/>
        <end position="133"/>
    </location>
</feature>
<keyword evidence="2" id="KW-0813">Transport</keyword>
<reference evidence="11" key="1">
    <citation type="submission" date="2016-11" db="EMBL/GenBank/DDBJ databases">
        <authorList>
            <person name="Varghese N."/>
            <person name="Submissions S."/>
        </authorList>
    </citation>
    <scope>NUCLEOTIDE SEQUENCE [LARGE SCALE GENOMIC DNA]</scope>
    <source>
        <strain evidence="11">GAS401</strain>
    </source>
</reference>
<feature type="transmembrane region" description="Helical" evidence="9">
    <location>
        <begin position="291"/>
        <end position="313"/>
    </location>
</feature>
<dbReference type="EMBL" id="LT670849">
    <property type="protein sequence ID" value="SHN63390.1"/>
    <property type="molecule type" value="Genomic_DNA"/>
</dbReference>
<evidence type="ECO:0000256" key="1">
    <source>
        <dbReference type="ARBA" id="ARBA00004429"/>
    </source>
</evidence>
<evidence type="ECO:0000313" key="10">
    <source>
        <dbReference type="EMBL" id="SHN63390.1"/>
    </source>
</evidence>
<dbReference type="InterPro" id="IPR007272">
    <property type="entry name" value="Sulf_transp_TsuA/YedE"/>
</dbReference>
<keyword evidence="5 9" id="KW-0812">Transmembrane</keyword>
<comment type="subcellular location">
    <subcellularLocation>
        <location evidence="1">Cell inner membrane</location>
        <topology evidence="1">Multi-pass membrane protein</topology>
    </subcellularLocation>
</comment>
<dbReference type="GO" id="GO:0005886">
    <property type="term" value="C:plasma membrane"/>
    <property type="evidence" value="ECO:0007669"/>
    <property type="project" value="UniProtKB-SubCell"/>
</dbReference>
<evidence type="ECO:0000256" key="5">
    <source>
        <dbReference type="ARBA" id="ARBA00022692"/>
    </source>
</evidence>
<keyword evidence="11" id="KW-1185">Reference proteome</keyword>
<comment type="similarity">
    <text evidence="8">Belongs to the TsuA/YedE (TC 9.B.102) family.</text>
</comment>
<keyword evidence="4" id="KW-0997">Cell inner membrane</keyword>
<organism evidence="10 11">
    <name type="scientific">Bradyrhizobium erythrophlei</name>
    <dbReference type="NCBI Taxonomy" id="1437360"/>
    <lineage>
        <taxon>Bacteria</taxon>
        <taxon>Pseudomonadati</taxon>
        <taxon>Pseudomonadota</taxon>
        <taxon>Alphaproteobacteria</taxon>
        <taxon>Hyphomicrobiales</taxon>
        <taxon>Nitrobacteraceae</taxon>
        <taxon>Bradyrhizobium</taxon>
    </lineage>
</organism>
<evidence type="ECO:0000313" key="11">
    <source>
        <dbReference type="Proteomes" id="UP000184096"/>
    </source>
</evidence>
<feature type="transmembrane region" description="Helical" evidence="9">
    <location>
        <begin position="6"/>
        <end position="33"/>
    </location>
</feature>
<gene>
    <name evidence="10" type="ORF">SAMN05444170_0428</name>
</gene>
<evidence type="ECO:0000256" key="7">
    <source>
        <dbReference type="ARBA" id="ARBA00023136"/>
    </source>
</evidence>
<keyword evidence="7 9" id="KW-0472">Membrane</keyword>
<dbReference type="OrthoDB" id="5342349at2"/>
<evidence type="ECO:0000256" key="3">
    <source>
        <dbReference type="ARBA" id="ARBA00022475"/>
    </source>
</evidence>
<protein>
    <submittedName>
        <fullName evidence="10">Uncharacterized protein</fullName>
    </submittedName>
</protein>
<keyword evidence="6 9" id="KW-1133">Transmembrane helix</keyword>
<evidence type="ECO:0000256" key="9">
    <source>
        <dbReference type="SAM" id="Phobius"/>
    </source>
</evidence>
<evidence type="ECO:0000256" key="4">
    <source>
        <dbReference type="ARBA" id="ARBA00022519"/>
    </source>
</evidence>
<name>A0A1M7SY50_9BRAD</name>
<feature type="transmembrane region" description="Helical" evidence="9">
    <location>
        <begin position="240"/>
        <end position="271"/>
    </location>
</feature>
<feature type="transmembrane region" description="Helical" evidence="9">
    <location>
        <begin position="45"/>
        <end position="69"/>
    </location>
</feature>
<evidence type="ECO:0000256" key="8">
    <source>
        <dbReference type="ARBA" id="ARBA00035655"/>
    </source>
</evidence>
<keyword evidence="3" id="KW-1003">Cell membrane</keyword>
<sequence>MPPDFNIVVGAGLLIGLAYGAVGLLSGFCLLSSLRGWWAEGDSRLIRTFALALAVAVIATQSLAGYGAVDLSKSVYLQPSFSIPLMFGGGLLFGYGMVLANGCGSRALVLLGRGNLRSFVVVIVLGMTAQMTLRGLMAPARIALLQATTTKPAHLTLPELLMAGGGPSARITVALVISAALIVFAFAHAPFRRASGQVAAGIAVGLLVTAGWFATGYLGADEFNPAAVTSLTFIAPVVDAVQYVMLSTGLTLNFGIAMVFGVFAGSLLTALVTRRFRLEGYTSPQHMLRSIIGAALMGSGGAMALGCSIGQGLTGISTLALSSFVAVAGILLGTAAGLRGALRVQPLEASGAPR</sequence>
<dbReference type="Proteomes" id="UP000184096">
    <property type="component" value="Chromosome I"/>
</dbReference>